<keyword evidence="3" id="KW-1185">Reference proteome</keyword>
<proteinExistence type="predicted"/>
<name>A0A2A9LZI1_BESBE</name>
<dbReference type="OrthoDB" id="331256at2759"/>
<gene>
    <name evidence="2" type="ORF">BESB_022900</name>
</gene>
<dbReference type="RefSeq" id="XP_029215807.1">
    <property type="nucleotide sequence ID" value="XM_029360992.1"/>
</dbReference>
<dbReference type="EMBL" id="NWUJ01000013">
    <property type="protein sequence ID" value="PFH31798.1"/>
    <property type="molecule type" value="Genomic_DNA"/>
</dbReference>
<dbReference type="VEuPathDB" id="ToxoDB:BESB_022900"/>
<dbReference type="AlphaFoldDB" id="A0A2A9LZI1"/>
<feature type="domain" description="Microprotein" evidence="1">
    <location>
        <begin position="110"/>
        <end position="196"/>
    </location>
</feature>
<dbReference type="Pfam" id="PF23533">
    <property type="entry name" value="Microp_apicomplexa_19"/>
    <property type="match status" value="1"/>
</dbReference>
<protein>
    <recommendedName>
        <fullName evidence="1">Microprotein domain-containing protein</fullName>
    </recommendedName>
</protein>
<reference evidence="2 3" key="1">
    <citation type="submission" date="2017-09" db="EMBL/GenBank/DDBJ databases">
        <title>Genome sequencing of Besnoitia besnoiti strain Bb-Ger1.</title>
        <authorList>
            <person name="Schares G."/>
            <person name="Venepally P."/>
            <person name="Lorenzi H.A."/>
        </authorList>
    </citation>
    <scope>NUCLEOTIDE SEQUENCE [LARGE SCALE GENOMIC DNA]</scope>
    <source>
        <strain evidence="2 3">Bb-Ger1</strain>
    </source>
</reference>
<sequence>MNSFFSTPAAAAARRLAASAAEAARNNVLKSRAAPRAFPSQRLAGETPVGRAHSASKSLLSKCFRAGGRSQSGKSEQKAGDAGRAGFRAAVGGGAGCMLAASPMMFTEYDKTASPSGELIFTAGNALGYCTERFFENEYGQSVFMFVLGLAYLAMLGHEGKIHGAVWRMKHLFATNFRTVGHPRYAYALPKNPLLQEAAKPKAAPAEN</sequence>
<dbReference type="Proteomes" id="UP000224006">
    <property type="component" value="Chromosome XII"/>
</dbReference>
<accession>A0A2A9LZI1</accession>
<evidence type="ECO:0000313" key="2">
    <source>
        <dbReference type="EMBL" id="PFH31798.1"/>
    </source>
</evidence>
<organism evidence="2 3">
    <name type="scientific">Besnoitia besnoiti</name>
    <name type="common">Apicomplexan protozoan</name>
    <dbReference type="NCBI Taxonomy" id="94643"/>
    <lineage>
        <taxon>Eukaryota</taxon>
        <taxon>Sar</taxon>
        <taxon>Alveolata</taxon>
        <taxon>Apicomplexa</taxon>
        <taxon>Conoidasida</taxon>
        <taxon>Coccidia</taxon>
        <taxon>Eucoccidiorida</taxon>
        <taxon>Eimeriorina</taxon>
        <taxon>Sarcocystidae</taxon>
        <taxon>Besnoitia</taxon>
    </lineage>
</organism>
<dbReference type="STRING" id="94643.A0A2A9LZI1"/>
<dbReference type="KEGG" id="bbes:BESB_022900"/>
<evidence type="ECO:0000313" key="3">
    <source>
        <dbReference type="Proteomes" id="UP000224006"/>
    </source>
</evidence>
<evidence type="ECO:0000259" key="1">
    <source>
        <dbReference type="Pfam" id="PF23533"/>
    </source>
</evidence>
<dbReference type="InterPro" id="IPR056324">
    <property type="entry name" value="Microp_apicomplexa_19"/>
</dbReference>
<comment type="caution">
    <text evidence="2">The sequence shown here is derived from an EMBL/GenBank/DDBJ whole genome shotgun (WGS) entry which is preliminary data.</text>
</comment>
<dbReference type="GeneID" id="40307350"/>